<keyword evidence="4" id="KW-0547">Nucleotide-binding</keyword>
<dbReference type="KEGG" id="ngr:NAEGRDRAFT_62973"/>
<dbReference type="RefSeq" id="XP_002681787.1">
    <property type="nucleotide sequence ID" value="XM_002681741.1"/>
</dbReference>
<gene>
    <name evidence="11" type="ORF">NAEGRDRAFT_62973</name>
</gene>
<evidence type="ECO:0000256" key="1">
    <source>
        <dbReference type="ARBA" id="ARBA00004141"/>
    </source>
</evidence>
<dbReference type="SUPFAM" id="SSF52540">
    <property type="entry name" value="P-loop containing nucleoside triphosphate hydrolases"/>
    <property type="match status" value="1"/>
</dbReference>
<feature type="region of interest" description="Disordered" evidence="8">
    <location>
        <begin position="1"/>
        <end position="25"/>
    </location>
</feature>
<dbReference type="InParanoid" id="D2V2E5"/>
<dbReference type="InterPro" id="IPR027417">
    <property type="entry name" value="P-loop_NTPase"/>
</dbReference>
<feature type="transmembrane region" description="Helical" evidence="9">
    <location>
        <begin position="712"/>
        <end position="738"/>
    </location>
</feature>
<organism evidence="12">
    <name type="scientific">Naegleria gruberi</name>
    <name type="common">Amoeba</name>
    <dbReference type="NCBI Taxonomy" id="5762"/>
    <lineage>
        <taxon>Eukaryota</taxon>
        <taxon>Discoba</taxon>
        <taxon>Heterolobosea</taxon>
        <taxon>Tetramitia</taxon>
        <taxon>Eutetramitia</taxon>
        <taxon>Vahlkampfiidae</taxon>
        <taxon>Naegleria</taxon>
    </lineage>
</organism>
<evidence type="ECO:0000256" key="5">
    <source>
        <dbReference type="ARBA" id="ARBA00022840"/>
    </source>
</evidence>
<dbReference type="GO" id="GO:0016020">
    <property type="term" value="C:membrane"/>
    <property type="evidence" value="ECO:0007669"/>
    <property type="project" value="UniProtKB-SubCell"/>
</dbReference>
<proteinExistence type="predicted"/>
<dbReference type="GeneID" id="8849908"/>
<dbReference type="AlphaFoldDB" id="D2V2E5"/>
<evidence type="ECO:0000259" key="10">
    <source>
        <dbReference type="PROSITE" id="PS50893"/>
    </source>
</evidence>
<dbReference type="Pfam" id="PF00005">
    <property type="entry name" value="ABC_tran"/>
    <property type="match status" value="1"/>
</dbReference>
<dbReference type="VEuPathDB" id="AmoebaDB:NAEGRDRAFT_62973"/>
<evidence type="ECO:0000313" key="11">
    <source>
        <dbReference type="EMBL" id="EFC49043.1"/>
    </source>
</evidence>
<dbReference type="GO" id="GO:0005524">
    <property type="term" value="F:ATP binding"/>
    <property type="evidence" value="ECO:0007669"/>
    <property type="project" value="UniProtKB-KW"/>
</dbReference>
<dbReference type="PROSITE" id="PS50893">
    <property type="entry name" value="ABC_TRANSPORTER_2"/>
    <property type="match status" value="1"/>
</dbReference>
<feature type="transmembrane region" description="Helical" evidence="9">
    <location>
        <begin position="462"/>
        <end position="479"/>
    </location>
</feature>
<dbReference type="OrthoDB" id="245989at2759"/>
<dbReference type="InterPro" id="IPR003593">
    <property type="entry name" value="AAA+_ATPase"/>
</dbReference>
<dbReference type="GO" id="GO:0016887">
    <property type="term" value="F:ATP hydrolysis activity"/>
    <property type="evidence" value="ECO:0007669"/>
    <property type="project" value="InterPro"/>
</dbReference>
<dbReference type="PANTHER" id="PTHR48041:SF139">
    <property type="entry name" value="PROTEIN SCARLET"/>
    <property type="match status" value="1"/>
</dbReference>
<evidence type="ECO:0000313" key="12">
    <source>
        <dbReference type="Proteomes" id="UP000006671"/>
    </source>
</evidence>
<keyword evidence="5" id="KW-0067">ATP-binding</keyword>
<reference evidence="11 12" key="1">
    <citation type="journal article" date="2010" name="Cell">
        <title>The genome of Naegleria gruberi illuminates early eukaryotic versatility.</title>
        <authorList>
            <person name="Fritz-Laylin L.K."/>
            <person name="Prochnik S.E."/>
            <person name="Ginger M.L."/>
            <person name="Dacks J.B."/>
            <person name="Carpenter M.L."/>
            <person name="Field M.C."/>
            <person name="Kuo A."/>
            <person name="Paredez A."/>
            <person name="Chapman J."/>
            <person name="Pham J."/>
            <person name="Shu S."/>
            <person name="Neupane R."/>
            <person name="Cipriano M."/>
            <person name="Mancuso J."/>
            <person name="Tu H."/>
            <person name="Salamov A."/>
            <person name="Lindquist E."/>
            <person name="Shapiro H."/>
            <person name="Lucas S."/>
            <person name="Grigoriev I.V."/>
            <person name="Cande W.Z."/>
            <person name="Fulton C."/>
            <person name="Rokhsar D.S."/>
            <person name="Dawson S.C."/>
        </authorList>
    </citation>
    <scope>NUCLEOTIDE SEQUENCE [LARGE SCALE GENOMIC DNA]</scope>
    <source>
        <strain evidence="11 12">NEG-M</strain>
    </source>
</reference>
<feature type="transmembrane region" description="Helical" evidence="9">
    <location>
        <begin position="627"/>
        <end position="648"/>
    </location>
</feature>
<evidence type="ECO:0000256" key="3">
    <source>
        <dbReference type="ARBA" id="ARBA00022692"/>
    </source>
</evidence>
<protein>
    <submittedName>
        <fullName evidence="11">Predicted protein</fullName>
    </submittedName>
</protein>
<dbReference type="Pfam" id="PF01061">
    <property type="entry name" value="ABC2_membrane"/>
    <property type="match status" value="1"/>
</dbReference>
<keyword evidence="12" id="KW-1185">Reference proteome</keyword>
<accession>D2V2E5</accession>
<feature type="transmembrane region" description="Helical" evidence="9">
    <location>
        <begin position="597"/>
        <end position="615"/>
    </location>
</feature>
<evidence type="ECO:0000256" key="8">
    <source>
        <dbReference type="SAM" id="MobiDB-lite"/>
    </source>
</evidence>
<keyword evidence="2" id="KW-0813">Transport</keyword>
<evidence type="ECO:0000256" key="9">
    <source>
        <dbReference type="SAM" id="Phobius"/>
    </source>
</evidence>
<feature type="domain" description="ABC transporter" evidence="10">
    <location>
        <begin position="136"/>
        <end position="387"/>
    </location>
</feature>
<evidence type="ECO:0000256" key="7">
    <source>
        <dbReference type="ARBA" id="ARBA00023136"/>
    </source>
</evidence>
<evidence type="ECO:0000256" key="6">
    <source>
        <dbReference type="ARBA" id="ARBA00022989"/>
    </source>
</evidence>
<dbReference type="InterPro" id="IPR003439">
    <property type="entry name" value="ABC_transporter-like_ATP-bd"/>
</dbReference>
<sequence>MSEAVVSTQESQASSLPPSIVVTSSSPNDDIGQVVVDISQVSSDVVDKLEDNHFASPSTLQAVASAMRNELSFKSSRRNSAVEFELNVVPQRKLTLKGTIKPIKHPGVGFLKKSSSLAKVEFHDDPLVEGDERCFLEWKGLQYPLGATNESLHLKNVCGFATPGKITALIGSSNSGKSTLLNILSQRGDFKDFGGQILINGKVVCSCHDKPSIRLTSTQYKSLVAHVPKHFATSHPVLTVREILNFTVKLKLTNIKSAASNCREERLEYLLKKYELKNKENVFYSALGTAEKKRLHIAVQNVLKHRVLLLEYPTDGMEIGEAAHFIRIMKSIALMGVGVVVTSHKPSLKELELFDYISILNKGNQLYFGPPNKLITYFSKIGVSADESNHNEVEFLFQVISLLQTETFETILVEDAQEPLDQSELFATEYIKQLDDFFIPMKNKEENRYLENDPTTFHYEPYYANFFYSVFTLIMRNYLSRLRNWKVEFLIPFVEKIAVSVFIGLLYFQIDPNNMPLKGKIFTFLNLNISLTFSASLKNLINQIPMLTQERNSSIYRTSAFFISKTMEDLIETSIFSLLFGGIVYFMTGLTLEYDRVLIFGLIFATYHWTCVSFAQMLVSLVPIPPLLNLITPVINIMFILTSGVYGIHNTEWLAWFKYLNYLFYGFKAMAINEFDIQLETPLNTTLPSNYYTNGTYFLEKNYGYSDPHYMLWVYLAILTSFWIVCKILSYVGLRLVYGKKSWFRVFKKILRSCRK</sequence>
<dbReference type="PANTHER" id="PTHR48041">
    <property type="entry name" value="ABC TRANSPORTER G FAMILY MEMBER 28"/>
    <property type="match status" value="1"/>
</dbReference>
<keyword evidence="6 9" id="KW-1133">Transmembrane helix</keyword>
<dbReference type="Gene3D" id="3.40.50.300">
    <property type="entry name" value="P-loop containing nucleotide triphosphate hydrolases"/>
    <property type="match status" value="1"/>
</dbReference>
<dbReference type="InterPro" id="IPR013525">
    <property type="entry name" value="ABC2_TM"/>
</dbReference>
<dbReference type="EMBL" id="GG738849">
    <property type="protein sequence ID" value="EFC49043.1"/>
    <property type="molecule type" value="Genomic_DNA"/>
</dbReference>
<dbReference type="eggNOG" id="KOG0061">
    <property type="taxonomic scope" value="Eukaryota"/>
</dbReference>
<comment type="subcellular location">
    <subcellularLocation>
        <location evidence="1">Membrane</location>
        <topology evidence="1">Multi-pass membrane protein</topology>
    </subcellularLocation>
</comment>
<dbReference type="SMART" id="SM00382">
    <property type="entry name" value="AAA"/>
    <property type="match status" value="1"/>
</dbReference>
<feature type="transmembrane region" description="Helical" evidence="9">
    <location>
        <begin position="491"/>
        <end position="510"/>
    </location>
</feature>
<feature type="transmembrane region" description="Helical" evidence="9">
    <location>
        <begin position="570"/>
        <end position="591"/>
    </location>
</feature>
<dbReference type="Proteomes" id="UP000006671">
    <property type="component" value="Unassembled WGS sequence"/>
</dbReference>
<evidence type="ECO:0000256" key="4">
    <source>
        <dbReference type="ARBA" id="ARBA00022741"/>
    </source>
</evidence>
<name>D2V2E5_NAEGR</name>
<dbReference type="InterPro" id="IPR050352">
    <property type="entry name" value="ABCG_transporters"/>
</dbReference>
<dbReference type="GO" id="GO:0140359">
    <property type="term" value="F:ABC-type transporter activity"/>
    <property type="evidence" value="ECO:0007669"/>
    <property type="project" value="InterPro"/>
</dbReference>
<keyword evidence="7 9" id="KW-0472">Membrane</keyword>
<evidence type="ECO:0000256" key="2">
    <source>
        <dbReference type="ARBA" id="ARBA00022448"/>
    </source>
</evidence>
<keyword evidence="3 9" id="KW-0812">Transmembrane</keyword>